<evidence type="ECO:0000313" key="2">
    <source>
        <dbReference type="EMBL" id="KAK0575496.1"/>
    </source>
</evidence>
<organism evidence="2 3">
    <name type="scientific">Acer saccharum</name>
    <name type="common">Sugar maple</name>
    <dbReference type="NCBI Taxonomy" id="4024"/>
    <lineage>
        <taxon>Eukaryota</taxon>
        <taxon>Viridiplantae</taxon>
        <taxon>Streptophyta</taxon>
        <taxon>Embryophyta</taxon>
        <taxon>Tracheophyta</taxon>
        <taxon>Spermatophyta</taxon>
        <taxon>Magnoliopsida</taxon>
        <taxon>eudicotyledons</taxon>
        <taxon>Gunneridae</taxon>
        <taxon>Pentapetalae</taxon>
        <taxon>rosids</taxon>
        <taxon>malvids</taxon>
        <taxon>Sapindales</taxon>
        <taxon>Sapindaceae</taxon>
        <taxon>Hippocastanoideae</taxon>
        <taxon>Acereae</taxon>
        <taxon>Acer</taxon>
    </lineage>
</organism>
<evidence type="ECO:0000313" key="3">
    <source>
        <dbReference type="Proteomes" id="UP001168877"/>
    </source>
</evidence>
<keyword evidence="1" id="KW-0175">Coiled coil</keyword>
<proteinExistence type="predicted"/>
<protein>
    <submittedName>
        <fullName evidence="2">Uncharacterized protein</fullName>
    </submittedName>
</protein>
<accession>A0AA39RLE2</accession>
<dbReference type="Proteomes" id="UP001168877">
    <property type="component" value="Unassembled WGS sequence"/>
</dbReference>
<evidence type="ECO:0000256" key="1">
    <source>
        <dbReference type="SAM" id="Coils"/>
    </source>
</evidence>
<dbReference type="EMBL" id="JAUESC010000386">
    <property type="protein sequence ID" value="KAK0575496.1"/>
    <property type="molecule type" value="Genomic_DNA"/>
</dbReference>
<name>A0AA39RLE2_ACESA</name>
<sequence>MGLGRWSFENRREKIQSCISLTSGNLHLSKMCHYQPWEEHSPEHEFLTIERNILDQLETLLEVRLATMEARLARIELQVENMEARLMFVQKALQCLCTLSILIIAYVICNA</sequence>
<reference evidence="2" key="2">
    <citation type="submission" date="2023-06" db="EMBL/GenBank/DDBJ databases">
        <authorList>
            <person name="Swenson N.G."/>
            <person name="Wegrzyn J.L."/>
            <person name="Mcevoy S.L."/>
        </authorList>
    </citation>
    <scope>NUCLEOTIDE SEQUENCE</scope>
    <source>
        <strain evidence="2">NS2018</strain>
        <tissue evidence="2">Leaf</tissue>
    </source>
</reference>
<feature type="coiled-coil region" evidence="1">
    <location>
        <begin position="65"/>
        <end position="92"/>
    </location>
</feature>
<dbReference type="AlphaFoldDB" id="A0AA39RLE2"/>
<comment type="caution">
    <text evidence="2">The sequence shown here is derived from an EMBL/GenBank/DDBJ whole genome shotgun (WGS) entry which is preliminary data.</text>
</comment>
<reference evidence="2" key="1">
    <citation type="journal article" date="2022" name="Plant J.">
        <title>Strategies of tolerance reflected in two North American maple genomes.</title>
        <authorList>
            <person name="McEvoy S.L."/>
            <person name="Sezen U.U."/>
            <person name="Trouern-Trend A."/>
            <person name="McMahon S.M."/>
            <person name="Schaberg P.G."/>
            <person name="Yang J."/>
            <person name="Wegrzyn J.L."/>
            <person name="Swenson N.G."/>
        </authorList>
    </citation>
    <scope>NUCLEOTIDE SEQUENCE</scope>
    <source>
        <strain evidence="2">NS2018</strain>
    </source>
</reference>
<gene>
    <name evidence="2" type="ORF">LWI29_001577</name>
</gene>
<keyword evidence="3" id="KW-1185">Reference proteome</keyword>